<dbReference type="AlphaFoldDB" id="A0A0G1VXS1"/>
<organism evidence="1 2">
    <name type="scientific">Candidatus Gottesmanbacteria bacterium GW2011_GWB1_49_7</name>
    <dbReference type="NCBI Taxonomy" id="1618448"/>
    <lineage>
        <taxon>Bacteria</taxon>
        <taxon>Candidatus Gottesmaniibacteriota</taxon>
    </lineage>
</organism>
<evidence type="ECO:0000313" key="2">
    <source>
        <dbReference type="Proteomes" id="UP000034588"/>
    </source>
</evidence>
<dbReference type="EMBL" id="LCQD01000022">
    <property type="protein sequence ID" value="KKW11268.1"/>
    <property type="molecule type" value="Genomic_DNA"/>
</dbReference>
<evidence type="ECO:0000313" key="1">
    <source>
        <dbReference type="EMBL" id="KKW11268.1"/>
    </source>
</evidence>
<name>A0A0G1VXS1_9BACT</name>
<gene>
    <name evidence="1" type="ORF">UY48_C0022G0016</name>
</gene>
<accession>A0A0G1VXS1</accession>
<proteinExistence type="predicted"/>
<sequence length="65" mass="7368">MNEKTLHDYCIEAAISWMKLGMGEHISYIHPEDLPENGPNLKSGGKIPKVTIEWVDEQETIPIGY</sequence>
<dbReference type="Proteomes" id="UP000034588">
    <property type="component" value="Unassembled WGS sequence"/>
</dbReference>
<comment type="caution">
    <text evidence="1">The sequence shown here is derived from an EMBL/GenBank/DDBJ whole genome shotgun (WGS) entry which is preliminary data.</text>
</comment>
<protein>
    <submittedName>
        <fullName evidence="1">Uncharacterized protein</fullName>
    </submittedName>
</protein>
<reference evidence="1 2" key="1">
    <citation type="journal article" date="2015" name="Nature">
        <title>rRNA introns, odd ribosomes, and small enigmatic genomes across a large radiation of phyla.</title>
        <authorList>
            <person name="Brown C.T."/>
            <person name="Hug L.A."/>
            <person name="Thomas B.C."/>
            <person name="Sharon I."/>
            <person name="Castelle C.J."/>
            <person name="Singh A."/>
            <person name="Wilkins M.J."/>
            <person name="Williams K.H."/>
            <person name="Banfield J.F."/>
        </authorList>
    </citation>
    <scope>NUCLEOTIDE SEQUENCE [LARGE SCALE GENOMIC DNA]</scope>
</reference>